<evidence type="ECO:0000313" key="1">
    <source>
        <dbReference type="EMBL" id="AMN31105.1"/>
    </source>
</evidence>
<dbReference type="EMBL" id="CP013615">
    <property type="protein sequence ID" value="AMN31105.1"/>
    <property type="molecule type" value="Genomic_DNA"/>
</dbReference>
<geneLocation type="plasmid" evidence="1 2">
    <name>pJFP838A</name>
</geneLocation>
<sequence length="58" mass="6927">MRIIDADKLLKDLKKQDFSCIKQTDIIKCLEDIINKQPEVEKKIFINKVDSFDNRKFL</sequence>
<keyword evidence="1" id="KW-0614">Plasmid</keyword>
<protein>
    <submittedName>
        <fullName evidence="1">Uncharacterized protein</fullName>
    </submittedName>
</protein>
<dbReference type="PATRIC" id="fig|1502.177.peg.3397"/>
<organism evidence="1 2">
    <name type="scientific">Clostridium perfringens</name>
    <dbReference type="NCBI Taxonomy" id="1502"/>
    <lineage>
        <taxon>Bacteria</taxon>
        <taxon>Bacillati</taxon>
        <taxon>Bacillota</taxon>
        <taxon>Clostridia</taxon>
        <taxon>Eubacteriales</taxon>
        <taxon>Clostridiaceae</taxon>
        <taxon>Clostridium</taxon>
    </lineage>
</organism>
<evidence type="ECO:0000313" key="2">
    <source>
        <dbReference type="Proteomes" id="UP000070260"/>
    </source>
</evidence>
<accession>A0A140GRE6</accession>
<dbReference type="Proteomes" id="UP000070260">
    <property type="component" value="Plasmid pJFP838A"/>
</dbReference>
<gene>
    <name evidence="1" type="ORF">JFP838_pA0189</name>
</gene>
<proteinExistence type="predicted"/>
<name>A0A140GRE6_CLOPF</name>
<dbReference type="RefSeq" id="WP_165489901.1">
    <property type="nucleotide sequence ID" value="NZ_JADNGM010000054.1"/>
</dbReference>
<reference evidence="1 2" key="1">
    <citation type="journal article" date="2016" name="PLoS ONE">
        <title>Plasmid Characterization and Chromosome Analysis of Two netF+ Clostridium perfringens Isolates Associated with Foal and Canine Necrotizing Enteritis.</title>
        <authorList>
            <person name="Mehdizadeh Gohari I."/>
            <person name="Kropinski A.M."/>
            <person name="Weese S.J."/>
            <person name="Parreira V.R."/>
            <person name="Whitehead A.E."/>
            <person name="Boerlin P."/>
            <person name="Prescott J.F."/>
        </authorList>
    </citation>
    <scope>NUCLEOTIDE SEQUENCE [LARGE SCALE GENOMIC DNA]</scope>
    <source>
        <strain evidence="1 2">JP838</strain>
        <plasmid evidence="2">Plasmid pJFP838A</plasmid>
    </source>
</reference>
<dbReference type="AlphaFoldDB" id="A0A140GRE6"/>